<protein>
    <submittedName>
        <fullName evidence="2">Uncharacterized protein</fullName>
    </submittedName>
</protein>
<organism evidence="2">
    <name type="scientific">Aureoumbra lagunensis</name>
    <dbReference type="NCBI Taxonomy" id="44058"/>
    <lineage>
        <taxon>Eukaryota</taxon>
        <taxon>Sar</taxon>
        <taxon>Stramenopiles</taxon>
        <taxon>Ochrophyta</taxon>
        <taxon>Pelagophyceae</taxon>
        <taxon>Pelagomonadales</taxon>
        <taxon>Aureoumbra</taxon>
    </lineage>
</organism>
<feature type="compositionally biased region" description="Low complexity" evidence="1">
    <location>
        <begin position="361"/>
        <end position="381"/>
    </location>
</feature>
<sequence length="792" mass="87915">MLAAAEERRQLLIRSGIGRVCCNLENNNEGKNKHPTYALRIETSGSLLSSPDDESTVQQKNKVDSILIANGLRFDHFRKARAELVAAGMELPRTFPKTFTQSKLGVKLNASDVEERRAGVENFFSEVFGHFTEYTLEQQLTLCDALPFVERHPLPRLVIPPPSTAADIAHTPLNDNSSPATLISPSEEGKEAPMLRRRNEQLYRMRSLLNNENDCAARVGVEVDTNGIHPLYTLRVAIGNQVFIASRQRFAFYASVHDLVRSFETKAASPPVHLPDFPERFMLMRIGLKLGAAAIENRRHKLQVYFAGLIGTFSHFAQHEQELLLEALDFRETVTTLPSLNESTPIAKNKSSEESPTMQQSVITTNLTTQTTESTTTARPSTPKEESDEAGTTLASLFGVIESPEREKNSKNTPKTPIIPATVYDPVLYARTTQEQLMDFARRVVSQKGSSRVLVFHLLSVDGLDAFESGTPVWISATTDNTEARLSSTIALGEDKCARWQPYYPMLFSLEDAHIDAESELYITLHKDNDIDDNSEDIKDQTIVAHAVLGNLLGDLEAAHEESIPKDTHNSSDNKKKFTFLNLSLDLIADKKESNLKGGVVNAMVAAVEAQQVLDFARAQLEAIYKYEQISEDGPGGAAQNNEFLPCVCLDDFMPFSFFDNHTNESSTNTKKLSSRTSILTTSIDWDPIGYALLSGGDWELLPPMNLAGTLPLNDNEAIIQDWTPLGQPFEYAHTADSGVWTEKPDPSLIVRRSIYYRLVAVSTNPRSGLGRKKSSNLSASGRRLSRRPSRS</sequence>
<dbReference type="EMBL" id="HBIJ01021239">
    <property type="protein sequence ID" value="CAE0373022.1"/>
    <property type="molecule type" value="Transcribed_RNA"/>
</dbReference>
<feature type="region of interest" description="Disordered" evidence="1">
    <location>
        <begin position="172"/>
        <end position="193"/>
    </location>
</feature>
<evidence type="ECO:0000313" key="2">
    <source>
        <dbReference type="EMBL" id="CAE0373022.1"/>
    </source>
</evidence>
<name>A0A7S3K2P5_9STRA</name>
<proteinExistence type="predicted"/>
<dbReference type="AlphaFoldDB" id="A0A7S3K2P5"/>
<gene>
    <name evidence="2" type="ORF">ALAG00032_LOCUS13822</name>
</gene>
<feature type="region of interest" description="Disordered" evidence="1">
    <location>
        <begin position="767"/>
        <end position="792"/>
    </location>
</feature>
<feature type="compositionally biased region" description="Polar residues" evidence="1">
    <location>
        <begin position="173"/>
        <end position="184"/>
    </location>
</feature>
<feature type="region of interest" description="Disordered" evidence="1">
    <location>
        <begin position="342"/>
        <end position="391"/>
    </location>
</feature>
<reference evidence="2" key="1">
    <citation type="submission" date="2021-01" db="EMBL/GenBank/DDBJ databases">
        <authorList>
            <person name="Corre E."/>
            <person name="Pelletier E."/>
            <person name="Niang G."/>
            <person name="Scheremetjew M."/>
            <person name="Finn R."/>
            <person name="Kale V."/>
            <person name="Holt S."/>
            <person name="Cochrane G."/>
            <person name="Meng A."/>
            <person name="Brown T."/>
            <person name="Cohen L."/>
        </authorList>
    </citation>
    <scope>NUCLEOTIDE SEQUENCE</scope>
    <source>
        <strain evidence="2">CCMP1510</strain>
    </source>
</reference>
<evidence type="ECO:0000256" key="1">
    <source>
        <dbReference type="SAM" id="MobiDB-lite"/>
    </source>
</evidence>
<accession>A0A7S3K2P5</accession>